<name>A0A6A6XAQ3_9PLEO</name>
<keyword evidence="3" id="KW-1185">Reference proteome</keyword>
<dbReference type="InterPro" id="IPR056632">
    <property type="entry name" value="DUF7730"/>
</dbReference>
<dbReference type="AlphaFoldDB" id="A0A6A6XAQ3"/>
<dbReference type="InterPro" id="IPR038883">
    <property type="entry name" value="AN11006-like"/>
</dbReference>
<dbReference type="PANTHER" id="PTHR42085">
    <property type="entry name" value="F-BOX DOMAIN-CONTAINING PROTEIN"/>
    <property type="match status" value="1"/>
</dbReference>
<protein>
    <recommendedName>
        <fullName evidence="1">DUF7730 domain-containing protein</fullName>
    </recommendedName>
</protein>
<organism evidence="2 3">
    <name type="scientific">Melanomma pulvis-pyrius CBS 109.77</name>
    <dbReference type="NCBI Taxonomy" id="1314802"/>
    <lineage>
        <taxon>Eukaryota</taxon>
        <taxon>Fungi</taxon>
        <taxon>Dikarya</taxon>
        <taxon>Ascomycota</taxon>
        <taxon>Pezizomycotina</taxon>
        <taxon>Dothideomycetes</taxon>
        <taxon>Pleosporomycetidae</taxon>
        <taxon>Pleosporales</taxon>
        <taxon>Melanommataceae</taxon>
        <taxon>Melanomma</taxon>
    </lineage>
</organism>
<dbReference type="Pfam" id="PF24864">
    <property type="entry name" value="DUF7730"/>
    <property type="match status" value="1"/>
</dbReference>
<evidence type="ECO:0000259" key="1">
    <source>
        <dbReference type="Pfam" id="PF24864"/>
    </source>
</evidence>
<dbReference type="PANTHER" id="PTHR42085:SF1">
    <property type="entry name" value="F-BOX DOMAIN-CONTAINING PROTEIN"/>
    <property type="match status" value="1"/>
</dbReference>
<evidence type="ECO:0000313" key="3">
    <source>
        <dbReference type="Proteomes" id="UP000799757"/>
    </source>
</evidence>
<dbReference type="OrthoDB" id="3798351at2759"/>
<proteinExistence type="predicted"/>
<accession>A0A6A6XAQ3</accession>
<feature type="domain" description="DUF7730" evidence="1">
    <location>
        <begin position="21"/>
        <end position="120"/>
    </location>
</feature>
<dbReference type="Proteomes" id="UP000799757">
    <property type="component" value="Unassembled WGS sequence"/>
</dbReference>
<sequence length="322" mass="36425">MQKALPILSGQSLPRDRDAPTFLNLHPELRNSVYDFLFTFTDPLIIVGDADRAARLCRYAGDRNHGLIVRRQSDDEGEPGPTNLQCAGIPGLSLMRTCRQVYSEAQSFLYNDVNNTFTFAVDKQHDSTDIHDLNGAFLETAMRWLAPMSRMSCLRKIYINLDLLCDTDCECEENRFTSPSMNGHIDLNPLLQVLWSQERPTMQVNFVQPLTWARLDPDPTTYTNANARLNSDPLPVSSSNLTAILKALGHSDELGFKEYRHAIAEVPVSRSGLRGAVLYKTFREHERDGHSDFCHEGMCLHFAKYFRQSAVENGTSHLVFDP</sequence>
<dbReference type="EMBL" id="MU001925">
    <property type="protein sequence ID" value="KAF2793496.1"/>
    <property type="molecule type" value="Genomic_DNA"/>
</dbReference>
<gene>
    <name evidence="2" type="ORF">K505DRAFT_361947</name>
</gene>
<evidence type="ECO:0000313" key="2">
    <source>
        <dbReference type="EMBL" id="KAF2793496.1"/>
    </source>
</evidence>
<reference evidence="2" key="1">
    <citation type="journal article" date="2020" name="Stud. Mycol.">
        <title>101 Dothideomycetes genomes: a test case for predicting lifestyles and emergence of pathogens.</title>
        <authorList>
            <person name="Haridas S."/>
            <person name="Albert R."/>
            <person name="Binder M."/>
            <person name="Bloem J."/>
            <person name="Labutti K."/>
            <person name="Salamov A."/>
            <person name="Andreopoulos B."/>
            <person name="Baker S."/>
            <person name="Barry K."/>
            <person name="Bills G."/>
            <person name="Bluhm B."/>
            <person name="Cannon C."/>
            <person name="Castanera R."/>
            <person name="Culley D."/>
            <person name="Daum C."/>
            <person name="Ezra D."/>
            <person name="Gonzalez J."/>
            <person name="Henrissat B."/>
            <person name="Kuo A."/>
            <person name="Liang C."/>
            <person name="Lipzen A."/>
            <person name="Lutzoni F."/>
            <person name="Magnuson J."/>
            <person name="Mondo S."/>
            <person name="Nolan M."/>
            <person name="Ohm R."/>
            <person name="Pangilinan J."/>
            <person name="Park H.-J."/>
            <person name="Ramirez L."/>
            <person name="Alfaro M."/>
            <person name="Sun H."/>
            <person name="Tritt A."/>
            <person name="Yoshinaga Y."/>
            <person name="Zwiers L.-H."/>
            <person name="Turgeon B."/>
            <person name="Goodwin S."/>
            <person name="Spatafora J."/>
            <person name="Crous P."/>
            <person name="Grigoriev I."/>
        </authorList>
    </citation>
    <scope>NUCLEOTIDE SEQUENCE</scope>
    <source>
        <strain evidence="2">CBS 109.77</strain>
    </source>
</reference>